<feature type="region of interest" description="Disordered" evidence="1">
    <location>
        <begin position="46"/>
        <end position="76"/>
    </location>
</feature>
<proteinExistence type="predicted"/>
<organism evidence="3 4">
    <name type="scientific">Blastococcus saxobsidens (strain DD2)</name>
    <dbReference type="NCBI Taxonomy" id="1146883"/>
    <lineage>
        <taxon>Bacteria</taxon>
        <taxon>Bacillati</taxon>
        <taxon>Actinomycetota</taxon>
        <taxon>Actinomycetes</taxon>
        <taxon>Geodermatophilales</taxon>
        <taxon>Geodermatophilaceae</taxon>
        <taxon>Blastococcus</taxon>
    </lineage>
</organism>
<dbReference type="HOGENOM" id="CLU_1064609_0_0_11"/>
<name>H6RRC1_BLASD</name>
<reference evidence="4" key="2">
    <citation type="submission" date="2012-02" db="EMBL/GenBank/DDBJ databases">
        <title>Complete genome sequence of Blastococcus saxobsidens strain DD2.</title>
        <authorList>
            <person name="Genoscope."/>
        </authorList>
    </citation>
    <scope>NUCLEOTIDE SEQUENCE [LARGE SCALE GENOMIC DNA]</scope>
    <source>
        <strain evidence="4">DD2</strain>
    </source>
</reference>
<dbReference type="RefSeq" id="WP_014378270.1">
    <property type="nucleotide sequence ID" value="NC_016943.1"/>
</dbReference>
<reference evidence="3 4" key="1">
    <citation type="journal article" date="2012" name="J. Bacteriol.">
        <title>Genome Sequence of Blastococcus saxobsidens DD2, a Stone-Inhabiting Bacterium.</title>
        <authorList>
            <person name="Chouaia B."/>
            <person name="Crotti E."/>
            <person name="Brusetti L."/>
            <person name="Daffonchio D."/>
            <person name="Essoussi I."/>
            <person name="Nouioui I."/>
            <person name="Sbissi I."/>
            <person name="Ghodhbane-Gtari F."/>
            <person name="Gtari M."/>
            <person name="Vacherie B."/>
            <person name="Barbe V."/>
            <person name="Medigue C."/>
            <person name="Gury J."/>
            <person name="Pujic P."/>
            <person name="Normand P."/>
        </authorList>
    </citation>
    <scope>NUCLEOTIDE SEQUENCE [LARGE SCALE GENOMIC DNA]</scope>
    <source>
        <strain evidence="3 4">DD2</strain>
    </source>
</reference>
<evidence type="ECO:0000256" key="1">
    <source>
        <dbReference type="SAM" id="MobiDB-lite"/>
    </source>
</evidence>
<dbReference type="KEGG" id="bsd:BLASA_4601"/>
<accession>H6RRC1</accession>
<gene>
    <name evidence="3" type="ordered locus">BLASA_4601</name>
</gene>
<sequence>MPGELLAVAGPLLGCFGLIALVVVLAAGSTARYEFERNGVRALQPAPAHGEVPVRAGTAAGEARRGAQRPAPERSAVGLATHPAGRHIAEGPSATAWWLVDQADGSTVAGPFADRLEADWALWSAGLAETASAVHGVRRPDGGVVRRQSPQEREWLAELGRQLDRLPEDWEPNMADDEDALATVAVELTAALLEAGLPVHGGAGPEADGAGGVCLMPHPAGIGVLVTWRQHDRMSVQQVRGAAMEAAVQRTMTAAVATVLRQMGFPVEEFGSTGAHLVTAPTG</sequence>
<keyword evidence="2" id="KW-0472">Membrane</keyword>
<keyword evidence="2" id="KW-0812">Transmembrane</keyword>
<dbReference type="AlphaFoldDB" id="H6RRC1"/>
<keyword evidence="4" id="KW-1185">Reference proteome</keyword>
<dbReference type="eggNOG" id="ENOG502ZNB3">
    <property type="taxonomic scope" value="Bacteria"/>
</dbReference>
<dbReference type="EMBL" id="FO117623">
    <property type="protein sequence ID" value="CCG05403.1"/>
    <property type="molecule type" value="Genomic_DNA"/>
</dbReference>
<evidence type="ECO:0000256" key="2">
    <source>
        <dbReference type="SAM" id="Phobius"/>
    </source>
</evidence>
<keyword evidence="2" id="KW-1133">Transmembrane helix</keyword>
<dbReference type="Proteomes" id="UP000007517">
    <property type="component" value="Chromosome"/>
</dbReference>
<dbReference type="STRING" id="1146883.BLASA_4601"/>
<evidence type="ECO:0000313" key="3">
    <source>
        <dbReference type="EMBL" id="CCG05403.1"/>
    </source>
</evidence>
<feature type="transmembrane region" description="Helical" evidence="2">
    <location>
        <begin position="6"/>
        <end position="27"/>
    </location>
</feature>
<evidence type="ECO:0000313" key="4">
    <source>
        <dbReference type="Proteomes" id="UP000007517"/>
    </source>
</evidence>
<protein>
    <submittedName>
        <fullName evidence="3">Uncharacterized protein</fullName>
    </submittedName>
</protein>